<gene>
    <name evidence="5" type="primary">hsdS-1</name>
    <name evidence="5" type="ordered locus">CJA_3638</name>
</gene>
<dbReference type="CDD" id="cd17243">
    <property type="entry name" value="RMtype1_S_AchA6I-TRD2-CR2_like"/>
    <property type="match status" value="1"/>
</dbReference>
<dbReference type="Gene3D" id="3.90.220.20">
    <property type="entry name" value="DNA methylase specificity domains"/>
    <property type="match status" value="2"/>
</dbReference>
<keyword evidence="6" id="KW-1185">Reference proteome</keyword>
<organism evidence="5 6">
    <name type="scientific">Cellvibrio japonicus (strain Ueda107)</name>
    <name type="common">Pseudomonas fluorescens subsp. cellulosa</name>
    <dbReference type="NCBI Taxonomy" id="498211"/>
    <lineage>
        <taxon>Bacteria</taxon>
        <taxon>Pseudomonadati</taxon>
        <taxon>Pseudomonadota</taxon>
        <taxon>Gammaproteobacteria</taxon>
        <taxon>Cellvibrionales</taxon>
        <taxon>Cellvibrionaceae</taxon>
        <taxon>Cellvibrio</taxon>
    </lineage>
</organism>
<dbReference type="KEGG" id="cja:CJA_3638"/>
<dbReference type="Pfam" id="PF01420">
    <property type="entry name" value="Methylase_S"/>
    <property type="match status" value="2"/>
</dbReference>
<dbReference type="EMBL" id="CP000934">
    <property type="protein sequence ID" value="ACE85604.1"/>
    <property type="molecule type" value="Genomic_DNA"/>
</dbReference>
<dbReference type="AlphaFoldDB" id="B3PH43"/>
<dbReference type="OrthoDB" id="5677527at2"/>
<sequence length="398" mass="45132">MSEWREFTLGKLIDDGIADLQTGPFGTMLKASEYSDVGTPVIAVQDIGENRLIHNKFVYVEQNIVTRLSRYKVKEGDIIFGRKGAVERRARIRKDEDGWLQGSDCIRLRFNSRINSIFISYQFGSKSYREWMIQNSTGATMPSLNQSVLKLLPIRLPPIEEQKAIADILSSFDDKIDLLHRQNKTLESMAETLFRQWFVEDAQEDWEEKGLLELVDLVGGGTPKTSINEYWCGDIPWLSGGDIATHHKGFISRSEKNITQIGLENSSAKLLTKLATVISARGTVGKHCLLASEMTFSQSNYGILPKIKNCYYFTYLLIGHIVEELQSAAYGSVFDTITTATFRDATFKTPSEELIFAFEEVVKGYFEKKLFNQQQIHILEKIRDGLLPKLMNGEITVV</sequence>
<dbReference type="InterPro" id="IPR044946">
    <property type="entry name" value="Restrct_endonuc_typeI_TRD_sf"/>
</dbReference>
<dbReference type="InterPro" id="IPR052021">
    <property type="entry name" value="Type-I_RS_S_subunit"/>
</dbReference>
<evidence type="ECO:0000259" key="4">
    <source>
        <dbReference type="Pfam" id="PF01420"/>
    </source>
</evidence>
<dbReference type="PANTHER" id="PTHR30408">
    <property type="entry name" value="TYPE-1 RESTRICTION ENZYME ECOKI SPECIFICITY PROTEIN"/>
    <property type="match status" value="1"/>
</dbReference>
<comment type="similarity">
    <text evidence="1">Belongs to the type-I restriction system S methylase family.</text>
</comment>
<feature type="domain" description="Type I restriction modification DNA specificity" evidence="4">
    <location>
        <begin position="26"/>
        <end position="187"/>
    </location>
</feature>
<dbReference type="SUPFAM" id="SSF116734">
    <property type="entry name" value="DNA methylase specificity domain"/>
    <property type="match status" value="2"/>
</dbReference>
<dbReference type="Proteomes" id="UP000001036">
    <property type="component" value="Chromosome"/>
</dbReference>
<evidence type="ECO:0000313" key="6">
    <source>
        <dbReference type="Proteomes" id="UP000001036"/>
    </source>
</evidence>
<dbReference type="REBASE" id="18429">
    <property type="entry name" value="S.CjaUORF3640P"/>
</dbReference>
<evidence type="ECO:0000256" key="3">
    <source>
        <dbReference type="ARBA" id="ARBA00023125"/>
    </source>
</evidence>
<dbReference type="STRING" id="498211.CJA_3638"/>
<dbReference type="CDD" id="cd17517">
    <property type="entry name" value="RMtype1_S_EcoKI_StySPI-TRD2-CR2_like"/>
    <property type="match status" value="1"/>
</dbReference>
<keyword evidence="2" id="KW-0680">Restriction system</keyword>
<dbReference type="GO" id="GO:0009307">
    <property type="term" value="P:DNA restriction-modification system"/>
    <property type="evidence" value="ECO:0007669"/>
    <property type="project" value="UniProtKB-KW"/>
</dbReference>
<dbReference type="RefSeq" id="WP_012489213.1">
    <property type="nucleotide sequence ID" value="NC_010995.1"/>
</dbReference>
<evidence type="ECO:0000256" key="2">
    <source>
        <dbReference type="ARBA" id="ARBA00022747"/>
    </source>
</evidence>
<dbReference type="PANTHER" id="PTHR30408:SF13">
    <property type="entry name" value="TYPE I RESTRICTION ENZYME HINDI SPECIFICITY SUBUNIT"/>
    <property type="match status" value="1"/>
</dbReference>
<evidence type="ECO:0000256" key="1">
    <source>
        <dbReference type="ARBA" id="ARBA00010923"/>
    </source>
</evidence>
<name>B3PH43_CELJU</name>
<dbReference type="InterPro" id="IPR000055">
    <property type="entry name" value="Restrct_endonuc_typeI_TRD"/>
</dbReference>
<protein>
    <submittedName>
        <fullName evidence="5">Type I restriction system specificity protein</fullName>
    </submittedName>
</protein>
<dbReference type="GO" id="GO:0003677">
    <property type="term" value="F:DNA binding"/>
    <property type="evidence" value="ECO:0007669"/>
    <property type="project" value="UniProtKB-KW"/>
</dbReference>
<dbReference type="HOGENOM" id="CLU_021095_2_1_6"/>
<feature type="domain" description="Type I restriction modification DNA specificity" evidence="4">
    <location>
        <begin position="204"/>
        <end position="352"/>
    </location>
</feature>
<dbReference type="Gene3D" id="1.10.287.1120">
    <property type="entry name" value="Bipartite methylase S protein"/>
    <property type="match status" value="1"/>
</dbReference>
<evidence type="ECO:0000313" key="5">
    <source>
        <dbReference type="EMBL" id="ACE85604.1"/>
    </source>
</evidence>
<reference evidence="5 6" key="1">
    <citation type="journal article" date="2008" name="J. Bacteriol.">
        <title>Insights into plant cell wall degradation from the genome sequence of the soil bacterium Cellvibrio japonicus.</title>
        <authorList>
            <person name="Deboy R.T."/>
            <person name="Mongodin E.F."/>
            <person name="Fouts D.E."/>
            <person name="Tailford L.E."/>
            <person name="Khouri H."/>
            <person name="Emerson J.B."/>
            <person name="Mohamoud Y."/>
            <person name="Watkins K."/>
            <person name="Henrissat B."/>
            <person name="Gilbert H.J."/>
            <person name="Nelson K.E."/>
        </authorList>
    </citation>
    <scope>NUCLEOTIDE SEQUENCE [LARGE SCALE GENOMIC DNA]</scope>
    <source>
        <strain evidence="5 6">Ueda107</strain>
    </source>
</reference>
<accession>B3PH43</accession>
<proteinExistence type="inferred from homology"/>
<keyword evidence="3" id="KW-0238">DNA-binding</keyword>
<dbReference type="eggNOG" id="COG0732">
    <property type="taxonomic scope" value="Bacteria"/>
</dbReference>